<keyword evidence="11 12" id="KW-0472">Membrane</keyword>
<dbReference type="AlphaFoldDB" id="A0A0G1ZF84"/>
<dbReference type="InterPro" id="IPR059000">
    <property type="entry name" value="ATPase_P-type_domA"/>
</dbReference>
<evidence type="ECO:0000313" key="14">
    <source>
        <dbReference type="EMBL" id="KKW17909.1"/>
    </source>
</evidence>
<dbReference type="InterPro" id="IPR008250">
    <property type="entry name" value="ATPase_P-typ_transduc_dom_A_sf"/>
</dbReference>
<keyword evidence="5 12" id="KW-0812">Transmembrane</keyword>
<evidence type="ECO:0000256" key="5">
    <source>
        <dbReference type="ARBA" id="ARBA00022692"/>
    </source>
</evidence>
<dbReference type="InterPro" id="IPR036412">
    <property type="entry name" value="HAD-like_sf"/>
</dbReference>
<dbReference type="Pfam" id="PF00122">
    <property type="entry name" value="E1-E2_ATPase"/>
    <property type="match status" value="1"/>
</dbReference>
<accession>A0A0G1ZF84</accession>
<dbReference type="PATRIC" id="fig|1618673.3.peg.119"/>
<evidence type="ECO:0000256" key="11">
    <source>
        <dbReference type="ARBA" id="ARBA00023136"/>
    </source>
</evidence>
<evidence type="ECO:0000256" key="9">
    <source>
        <dbReference type="ARBA" id="ARBA00022967"/>
    </source>
</evidence>
<dbReference type="PROSITE" id="PS00154">
    <property type="entry name" value="ATPASE_E1_E2"/>
    <property type="match status" value="1"/>
</dbReference>
<evidence type="ECO:0000256" key="2">
    <source>
        <dbReference type="ARBA" id="ARBA00005675"/>
    </source>
</evidence>
<dbReference type="Gene3D" id="2.70.150.10">
    <property type="entry name" value="Calcium-transporting ATPase, cytoplasmic transduction domain A"/>
    <property type="match status" value="1"/>
</dbReference>
<dbReference type="Pfam" id="PF00689">
    <property type="entry name" value="Cation_ATPase_C"/>
    <property type="match status" value="1"/>
</dbReference>
<dbReference type="InterPro" id="IPR023214">
    <property type="entry name" value="HAD_sf"/>
</dbReference>
<dbReference type="Gene3D" id="3.40.50.1000">
    <property type="entry name" value="HAD superfamily/HAD-like"/>
    <property type="match status" value="1"/>
</dbReference>
<organism evidence="14 15">
    <name type="scientific">Candidatus Kaiserbacteria bacterium GW2011_GWB1_50_17</name>
    <dbReference type="NCBI Taxonomy" id="1618673"/>
    <lineage>
        <taxon>Bacteria</taxon>
        <taxon>Candidatus Kaiseribacteriota</taxon>
    </lineage>
</organism>
<dbReference type="InterPro" id="IPR023298">
    <property type="entry name" value="ATPase_P-typ_TM_dom_sf"/>
</dbReference>
<evidence type="ECO:0000256" key="12">
    <source>
        <dbReference type="SAM" id="Phobius"/>
    </source>
</evidence>
<evidence type="ECO:0000256" key="10">
    <source>
        <dbReference type="ARBA" id="ARBA00022989"/>
    </source>
</evidence>
<gene>
    <name evidence="14" type="ORF">UY57_C0007G0009</name>
</gene>
<evidence type="ECO:0000256" key="6">
    <source>
        <dbReference type="ARBA" id="ARBA00022741"/>
    </source>
</evidence>
<dbReference type="SFLD" id="SFLDS00003">
    <property type="entry name" value="Haloacid_Dehalogenase"/>
    <property type="match status" value="1"/>
</dbReference>
<feature type="transmembrane region" description="Helical" evidence="12">
    <location>
        <begin position="244"/>
        <end position="265"/>
    </location>
</feature>
<dbReference type="InterPro" id="IPR050510">
    <property type="entry name" value="Cation_transp_ATPase_P-type"/>
</dbReference>
<dbReference type="SFLD" id="SFLDG00002">
    <property type="entry name" value="C1.7:_P-type_atpase_like"/>
    <property type="match status" value="1"/>
</dbReference>
<dbReference type="InterPro" id="IPR006068">
    <property type="entry name" value="ATPase_P-typ_cation-transptr_C"/>
</dbReference>
<keyword evidence="9" id="KW-1278">Translocase</keyword>
<keyword evidence="7" id="KW-0067">ATP-binding</keyword>
<dbReference type="InterPro" id="IPR001757">
    <property type="entry name" value="P_typ_ATPase"/>
</dbReference>
<dbReference type="Pfam" id="PF00690">
    <property type="entry name" value="Cation_ATPase_N"/>
    <property type="match status" value="1"/>
</dbReference>
<dbReference type="EMBL" id="LCQM01000007">
    <property type="protein sequence ID" value="KKW17909.1"/>
    <property type="molecule type" value="Genomic_DNA"/>
</dbReference>
<comment type="caution">
    <text evidence="14">The sequence shown here is derived from an EMBL/GenBank/DDBJ whole genome shotgun (WGS) entry which is preliminary data.</text>
</comment>
<dbReference type="GO" id="GO:0016887">
    <property type="term" value="F:ATP hydrolysis activity"/>
    <property type="evidence" value="ECO:0007669"/>
    <property type="project" value="InterPro"/>
</dbReference>
<evidence type="ECO:0000259" key="13">
    <source>
        <dbReference type="SMART" id="SM00831"/>
    </source>
</evidence>
<dbReference type="Pfam" id="PF13246">
    <property type="entry name" value="Cation_ATPase"/>
    <property type="match status" value="1"/>
</dbReference>
<dbReference type="GO" id="GO:0005886">
    <property type="term" value="C:plasma membrane"/>
    <property type="evidence" value="ECO:0007669"/>
    <property type="project" value="UniProtKB-SubCell"/>
</dbReference>
<sequence length="877" mass="95432">MLDAWHTQEIKEVFHALDTSEKGLHTDEAARRLKDSGLNVLPEAKAENLALLFLRQFKSPLIYVLLGAGAIVFAMGQIADGAIIVAVLILNSIVGTVQEGRAQNTIRALKTFVETNAEVVRGDKEFIVPDKEVVEGDIVILQEGEKIPADARIILSHSLTVDEASLTGESVPVAKSSEPLFEPNLSPSEQVNMVFKGTYIVAGNGKAVVVATGSRTVIGRIAEEVAGSVAEIPLATNIRYLSRLIIIVVFGVSAFLFVFGMAAGYSAERMFTTAVALAVSAIPEGLPIVLTLVLATGVWRMGKKNALVKRLQAVEALGQARVIAIDKTGTLTKKGEVRIAGVLVAPTEHLGLMRLGEIAASTANARAMFSEELSRWRVAGDPTEAALQVFGQKLGFHKDDVEKNTPLLSELPFDSSVKYHAVLRQAHDKNVLMVAGAPEIILAYCDTVYRDDFPHSLLEQERTELESRFLKLSEKGLRTVALAEKYHSGDLLSTDDVRGLTFVGFLGMKDGLRPEVPDAMRKALDAGVKVVMITGDHKVTALAIASEAGIFHDGEDVITGDEMNELSDYQLTERIGNISVFARMTPEHKLRIIKAYKSTGLIIAMTGDGVNDAPSLVAADLGVAMGGIGTEVAKEASDIVLLDDNFGSIVSAIEEGRGIYKAIKKVILYLFSTNASEIFVLIGALLLALPLPLLPSQIIWLNFVTDPFLDVSLAMEPKEKGLLKGTFEHPRKYLIDALMAHRIPLMAVTMAAGTLYLFSLYGDNLTKALTISLTTLAVFQWFNAWNCRSESESLFTMNPFSNRFLVGATFIVICLQLLAVYLPPLQKVLYTSALTLSEWILIVSIAFSVIVVEEIRKFYMRRRVRLGKSDKLMSYAA</sequence>
<dbReference type="SUPFAM" id="SSF81660">
    <property type="entry name" value="Metal cation-transporting ATPase, ATP-binding domain N"/>
    <property type="match status" value="1"/>
</dbReference>
<feature type="domain" description="Cation-transporting P-type ATPase N-terminal" evidence="13">
    <location>
        <begin position="4"/>
        <end position="77"/>
    </location>
</feature>
<keyword evidence="3" id="KW-1003">Cell membrane</keyword>
<dbReference type="Gene3D" id="3.40.1110.10">
    <property type="entry name" value="Calcium-transporting ATPase, cytoplasmic domain N"/>
    <property type="match status" value="1"/>
</dbReference>
<dbReference type="SFLD" id="SFLDF00027">
    <property type="entry name" value="p-type_atpase"/>
    <property type="match status" value="1"/>
</dbReference>
<evidence type="ECO:0000256" key="3">
    <source>
        <dbReference type="ARBA" id="ARBA00022475"/>
    </source>
</evidence>
<feature type="transmembrane region" description="Helical" evidence="12">
    <location>
        <begin position="737"/>
        <end position="759"/>
    </location>
</feature>
<dbReference type="InterPro" id="IPR004014">
    <property type="entry name" value="ATPase_P-typ_cation-transptr_N"/>
</dbReference>
<dbReference type="GO" id="GO:0005524">
    <property type="term" value="F:ATP binding"/>
    <property type="evidence" value="ECO:0007669"/>
    <property type="project" value="UniProtKB-KW"/>
</dbReference>
<feature type="transmembrane region" description="Helical" evidence="12">
    <location>
        <begin position="666"/>
        <end position="691"/>
    </location>
</feature>
<evidence type="ECO:0000256" key="1">
    <source>
        <dbReference type="ARBA" id="ARBA00004651"/>
    </source>
</evidence>
<dbReference type="PRINTS" id="PR00120">
    <property type="entry name" value="HATPASE"/>
</dbReference>
<comment type="subcellular location">
    <subcellularLocation>
        <location evidence="1">Cell membrane</location>
        <topology evidence="1">Multi-pass membrane protein</topology>
    </subcellularLocation>
</comment>
<dbReference type="PANTHER" id="PTHR43294">
    <property type="entry name" value="SODIUM/POTASSIUM-TRANSPORTING ATPASE SUBUNIT ALPHA"/>
    <property type="match status" value="1"/>
</dbReference>
<protein>
    <submittedName>
        <fullName evidence="14">ATPase, P-type (Transporting), HAD superfamily, subfamily IC</fullName>
    </submittedName>
</protein>
<dbReference type="SUPFAM" id="SSF56784">
    <property type="entry name" value="HAD-like"/>
    <property type="match status" value="1"/>
</dbReference>
<evidence type="ECO:0000256" key="4">
    <source>
        <dbReference type="ARBA" id="ARBA00022553"/>
    </source>
</evidence>
<feature type="transmembrane region" description="Helical" evidence="12">
    <location>
        <begin position="271"/>
        <end position="299"/>
    </location>
</feature>
<evidence type="ECO:0000256" key="8">
    <source>
        <dbReference type="ARBA" id="ARBA00022842"/>
    </source>
</evidence>
<dbReference type="InterPro" id="IPR018303">
    <property type="entry name" value="ATPase_P-typ_P_site"/>
</dbReference>
<dbReference type="FunFam" id="2.70.150.10:FF:000160">
    <property type="entry name" value="Sarcoplasmic/endoplasmic reticulum calcium ATPase 1"/>
    <property type="match status" value="1"/>
</dbReference>
<dbReference type="PRINTS" id="PR00119">
    <property type="entry name" value="CATATPASE"/>
</dbReference>
<keyword evidence="4" id="KW-0597">Phosphoprotein</keyword>
<dbReference type="InterPro" id="IPR023299">
    <property type="entry name" value="ATPase_P-typ_cyto_dom_N"/>
</dbReference>
<dbReference type="NCBIfam" id="TIGR01494">
    <property type="entry name" value="ATPase_P-type"/>
    <property type="match status" value="2"/>
</dbReference>
<evidence type="ECO:0000256" key="7">
    <source>
        <dbReference type="ARBA" id="ARBA00022840"/>
    </source>
</evidence>
<dbReference type="Proteomes" id="UP000034120">
    <property type="component" value="Unassembled WGS sequence"/>
</dbReference>
<keyword evidence="10 12" id="KW-1133">Transmembrane helix</keyword>
<comment type="similarity">
    <text evidence="2">Belongs to the cation transport ATPase (P-type) (TC 3.A.3) family. Type IIA subfamily.</text>
</comment>
<feature type="transmembrane region" description="Helical" evidence="12">
    <location>
        <begin position="804"/>
        <end position="822"/>
    </location>
</feature>
<dbReference type="Gene3D" id="1.20.1110.10">
    <property type="entry name" value="Calcium-transporting ATPase, transmembrane domain"/>
    <property type="match status" value="1"/>
</dbReference>
<feature type="transmembrane region" description="Helical" evidence="12">
    <location>
        <begin position="61"/>
        <end position="90"/>
    </location>
</feature>
<proteinExistence type="inferred from homology"/>
<feature type="transmembrane region" description="Helical" evidence="12">
    <location>
        <begin position="828"/>
        <end position="852"/>
    </location>
</feature>
<keyword evidence="8" id="KW-0460">Magnesium</keyword>
<dbReference type="SUPFAM" id="SSF81665">
    <property type="entry name" value="Calcium ATPase, transmembrane domain M"/>
    <property type="match status" value="1"/>
</dbReference>
<dbReference type="SMART" id="SM00831">
    <property type="entry name" value="Cation_ATPase_N"/>
    <property type="match status" value="1"/>
</dbReference>
<keyword evidence="6" id="KW-0547">Nucleotide-binding</keyword>
<dbReference type="InterPro" id="IPR044492">
    <property type="entry name" value="P_typ_ATPase_HD_dom"/>
</dbReference>
<reference evidence="14 15" key="1">
    <citation type="journal article" date="2015" name="Nature">
        <title>rRNA introns, odd ribosomes, and small enigmatic genomes across a large radiation of phyla.</title>
        <authorList>
            <person name="Brown C.T."/>
            <person name="Hug L.A."/>
            <person name="Thomas B.C."/>
            <person name="Sharon I."/>
            <person name="Castelle C.J."/>
            <person name="Singh A."/>
            <person name="Wilkins M.J."/>
            <person name="Williams K.H."/>
            <person name="Banfield J.F."/>
        </authorList>
    </citation>
    <scope>NUCLEOTIDE SEQUENCE [LARGE SCALE GENOMIC DNA]</scope>
</reference>
<dbReference type="SUPFAM" id="SSF81653">
    <property type="entry name" value="Calcium ATPase, transduction domain A"/>
    <property type="match status" value="1"/>
</dbReference>
<dbReference type="PANTHER" id="PTHR43294:SF21">
    <property type="entry name" value="CATION TRANSPORTING ATPASE"/>
    <property type="match status" value="1"/>
</dbReference>
<name>A0A0G1ZF84_9BACT</name>
<evidence type="ECO:0000313" key="15">
    <source>
        <dbReference type="Proteomes" id="UP000034120"/>
    </source>
</evidence>